<reference evidence="10 13" key="2">
    <citation type="submission" date="2019-07" db="EMBL/GenBank/DDBJ databases">
        <title>Whole genome shotgun sequence of Lactobacillus siliginis NBRC 101315.</title>
        <authorList>
            <person name="Hosoyama A."/>
            <person name="Uohara A."/>
            <person name="Ohji S."/>
            <person name="Ichikawa N."/>
        </authorList>
    </citation>
    <scope>NUCLEOTIDE SEQUENCE [LARGE SCALE GENOMIC DNA]</scope>
    <source>
        <strain evidence="10 13">NBRC 101315</strain>
    </source>
</reference>
<sequence>MEQAHTTNRHLIAEIFAIGLLGFLGIVIETALNIAFPLLSDLFHVTPAQIQWLTTGYMIVSTILIPLSVFLRKRFSVITLFRFSVIVFSLGTLLAAISSNYAILLCARLLQGVSNGIALPLMFSVILQDAPRKQLGRMIGLGSLVIAFAPAIGPVFGGLVQTYLSWRAVFWLALPLMLVAWLLGEFSIPRAFTPTAQSVDLLGASLLGVFLVTSMLVIVNISAGHFTNRSNLIEGVLAILTLIAFIVTTRRAAAPLLDLRLFHRSAFTLCLVAFFLLQCLSLSMSYLIPNVLQLSFHSSPNVAGLLVLPAALIDAIMSAIAGYVYDKTPARLTILGGATLILIVFIGSFFSPIDPMSLAIIYAIFMLGLGACYANIMTYSLGNLPQSKTDDGNAIFMTAQAYAGAVGIALAASLVSFAQTAVPGRTLATSTLAGLRLNNWYLVITALLVLILLIIGIRPKNWR</sequence>
<feature type="transmembrane region" description="Helical" evidence="8">
    <location>
        <begin position="332"/>
        <end position="353"/>
    </location>
</feature>
<evidence type="ECO:0000256" key="5">
    <source>
        <dbReference type="ARBA" id="ARBA00022692"/>
    </source>
</evidence>
<dbReference type="Pfam" id="PF07690">
    <property type="entry name" value="MFS_1"/>
    <property type="match status" value="1"/>
</dbReference>
<proteinExistence type="inferred from homology"/>
<dbReference type="RefSeq" id="WP_083483872.1">
    <property type="nucleotide sequence ID" value="NZ_BJUD01000014.1"/>
</dbReference>
<keyword evidence="5 8" id="KW-0812">Transmembrane</keyword>
<keyword evidence="4" id="KW-1003">Cell membrane</keyword>
<dbReference type="PANTHER" id="PTHR42718">
    <property type="entry name" value="MAJOR FACILITATOR SUPERFAMILY MULTIDRUG TRANSPORTER MFSC"/>
    <property type="match status" value="1"/>
</dbReference>
<dbReference type="EMBL" id="JQCB01000001">
    <property type="protein sequence ID" value="KRN97187.1"/>
    <property type="molecule type" value="Genomic_DNA"/>
</dbReference>
<feature type="transmembrane region" description="Helical" evidence="8">
    <location>
        <begin position="201"/>
        <end position="223"/>
    </location>
</feature>
<dbReference type="OrthoDB" id="9816041at2"/>
<dbReference type="Gene3D" id="1.20.1720.10">
    <property type="entry name" value="Multidrug resistance protein D"/>
    <property type="match status" value="1"/>
</dbReference>
<dbReference type="Gene3D" id="1.20.1250.20">
    <property type="entry name" value="MFS general substrate transporter like domains"/>
    <property type="match status" value="1"/>
</dbReference>
<dbReference type="InterPro" id="IPR011701">
    <property type="entry name" value="MFS"/>
</dbReference>
<feature type="transmembrane region" description="Helical" evidence="8">
    <location>
        <begin position="394"/>
        <end position="418"/>
    </location>
</feature>
<dbReference type="Proteomes" id="UP000321429">
    <property type="component" value="Unassembled WGS sequence"/>
</dbReference>
<gene>
    <name evidence="11" type="ORF">IV55_GL000109</name>
    <name evidence="10" type="ORF">LSI01_09600</name>
</gene>
<feature type="transmembrane region" description="Helical" evidence="8">
    <location>
        <begin position="359"/>
        <end position="382"/>
    </location>
</feature>
<evidence type="ECO:0000259" key="9">
    <source>
        <dbReference type="PROSITE" id="PS50850"/>
    </source>
</evidence>
<organism evidence="11 12">
    <name type="scientific">Furfurilactobacillus siliginis</name>
    <dbReference type="NCBI Taxonomy" id="348151"/>
    <lineage>
        <taxon>Bacteria</taxon>
        <taxon>Bacillati</taxon>
        <taxon>Bacillota</taxon>
        <taxon>Bacilli</taxon>
        <taxon>Lactobacillales</taxon>
        <taxon>Lactobacillaceae</taxon>
        <taxon>Furfurilactobacillus</taxon>
    </lineage>
</organism>
<evidence type="ECO:0000256" key="8">
    <source>
        <dbReference type="SAM" id="Phobius"/>
    </source>
</evidence>
<feature type="transmembrane region" description="Helical" evidence="8">
    <location>
        <begin position="235"/>
        <end position="253"/>
    </location>
</feature>
<evidence type="ECO:0000256" key="4">
    <source>
        <dbReference type="ARBA" id="ARBA00022475"/>
    </source>
</evidence>
<feature type="transmembrane region" description="Helical" evidence="8">
    <location>
        <begin position="12"/>
        <end position="38"/>
    </location>
</feature>
<dbReference type="EMBL" id="BJUD01000014">
    <property type="protein sequence ID" value="GEK28649.1"/>
    <property type="molecule type" value="Genomic_DNA"/>
</dbReference>
<dbReference type="STRING" id="348151.IV55_GL000109"/>
<comment type="similarity">
    <text evidence="2">Belongs to the major facilitator superfamily. EmrB family.</text>
</comment>
<reference evidence="11 12" key="1">
    <citation type="journal article" date="2015" name="Genome Announc.">
        <title>Expanding the biotechnology potential of lactobacilli through comparative genomics of 213 strains and associated genera.</title>
        <authorList>
            <person name="Sun Z."/>
            <person name="Harris H.M."/>
            <person name="McCann A."/>
            <person name="Guo C."/>
            <person name="Argimon S."/>
            <person name="Zhang W."/>
            <person name="Yang X."/>
            <person name="Jeffery I.B."/>
            <person name="Cooney J.C."/>
            <person name="Kagawa T.F."/>
            <person name="Liu W."/>
            <person name="Song Y."/>
            <person name="Salvetti E."/>
            <person name="Wrobel A."/>
            <person name="Rasinkangas P."/>
            <person name="Parkhill J."/>
            <person name="Rea M.C."/>
            <person name="O'Sullivan O."/>
            <person name="Ritari J."/>
            <person name="Douillard F.P."/>
            <person name="Paul Ross R."/>
            <person name="Yang R."/>
            <person name="Briner A.E."/>
            <person name="Felis G.E."/>
            <person name="de Vos W.M."/>
            <person name="Barrangou R."/>
            <person name="Klaenhammer T.R."/>
            <person name="Caufield P.W."/>
            <person name="Cui Y."/>
            <person name="Zhang H."/>
            <person name="O'Toole P.W."/>
        </authorList>
    </citation>
    <scope>NUCLEOTIDE SEQUENCE [LARGE SCALE GENOMIC DNA]</scope>
    <source>
        <strain evidence="11 12">DSM 22696</strain>
    </source>
</reference>
<comment type="caution">
    <text evidence="11">The sequence shown here is derived from an EMBL/GenBank/DDBJ whole genome shotgun (WGS) entry which is preliminary data.</text>
</comment>
<feature type="transmembrane region" description="Helical" evidence="8">
    <location>
        <begin position="50"/>
        <end position="71"/>
    </location>
</feature>
<keyword evidence="12" id="KW-1185">Reference proteome</keyword>
<keyword evidence="6 8" id="KW-1133">Transmembrane helix</keyword>
<evidence type="ECO:0000256" key="3">
    <source>
        <dbReference type="ARBA" id="ARBA00022448"/>
    </source>
</evidence>
<evidence type="ECO:0000313" key="11">
    <source>
        <dbReference type="EMBL" id="KRN97187.1"/>
    </source>
</evidence>
<dbReference type="AlphaFoldDB" id="A0A0R2L6B0"/>
<dbReference type="PATRIC" id="fig|348151.3.peg.112"/>
<dbReference type="PROSITE" id="PS50850">
    <property type="entry name" value="MFS"/>
    <property type="match status" value="1"/>
</dbReference>
<evidence type="ECO:0000256" key="6">
    <source>
        <dbReference type="ARBA" id="ARBA00022989"/>
    </source>
</evidence>
<dbReference type="GO" id="GO:0005886">
    <property type="term" value="C:plasma membrane"/>
    <property type="evidence" value="ECO:0007669"/>
    <property type="project" value="UniProtKB-SubCell"/>
</dbReference>
<feature type="transmembrane region" description="Helical" evidence="8">
    <location>
        <begin position="265"/>
        <end position="288"/>
    </location>
</feature>
<dbReference type="PANTHER" id="PTHR42718:SF9">
    <property type="entry name" value="MAJOR FACILITATOR SUPERFAMILY MULTIDRUG TRANSPORTER MFSC"/>
    <property type="match status" value="1"/>
</dbReference>
<dbReference type="SUPFAM" id="SSF103473">
    <property type="entry name" value="MFS general substrate transporter"/>
    <property type="match status" value="1"/>
</dbReference>
<accession>A0A0R2L6B0</accession>
<feature type="transmembrane region" description="Helical" evidence="8">
    <location>
        <begin position="303"/>
        <end position="325"/>
    </location>
</feature>
<evidence type="ECO:0000313" key="10">
    <source>
        <dbReference type="EMBL" id="GEK28649.1"/>
    </source>
</evidence>
<dbReference type="NCBIfam" id="TIGR00711">
    <property type="entry name" value="efflux_EmrB"/>
    <property type="match status" value="1"/>
</dbReference>
<comment type="subcellular location">
    <subcellularLocation>
        <location evidence="1">Cell membrane</location>
        <topology evidence="1">Multi-pass membrane protein</topology>
    </subcellularLocation>
</comment>
<evidence type="ECO:0000313" key="13">
    <source>
        <dbReference type="Proteomes" id="UP000321429"/>
    </source>
</evidence>
<keyword evidence="7 8" id="KW-0472">Membrane</keyword>
<evidence type="ECO:0000256" key="1">
    <source>
        <dbReference type="ARBA" id="ARBA00004651"/>
    </source>
</evidence>
<feature type="transmembrane region" description="Helical" evidence="8">
    <location>
        <begin position="438"/>
        <end position="457"/>
    </location>
</feature>
<feature type="transmembrane region" description="Helical" evidence="8">
    <location>
        <begin position="139"/>
        <end position="163"/>
    </location>
</feature>
<dbReference type="InterPro" id="IPR036259">
    <property type="entry name" value="MFS_trans_sf"/>
</dbReference>
<protein>
    <submittedName>
        <fullName evidence="10">MFS transporter</fullName>
    </submittedName>
    <submittedName>
        <fullName evidence="11">Transporter, major facilitator family protein</fullName>
    </submittedName>
</protein>
<feature type="transmembrane region" description="Helical" evidence="8">
    <location>
        <begin position="169"/>
        <end position="189"/>
    </location>
</feature>
<dbReference type="Proteomes" id="UP000051139">
    <property type="component" value="Unassembled WGS sequence"/>
</dbReference>
<dbReference type="GO" id="GO:0022857">
    <property type="term" value="F:transmembrane transporter activity"/>
    <property type="evidence" value="ECO:0007669"/>
    <property type="project" value="InterPro"/>
</dbReference>
<evidence type="ECO:0000256" key="7">
    <source>
        <dbReference type="ARBA" id="ARBA00023136"/>
    </source>
</evidence>
<dbReference type="InterPro" id="IPR020846">
    <property type="entry name" value="MFS_dom"/>
</dbReference>
<name>A0A0R2L6B0_9LACO</name>
<dbReference type="InterPro" id="IPR004638">
    <property type="entry name" value="EmrB-like"/>
</dbReference>
<feature type="transmembrane region" description="Helical" evidence="8">
    <location>
        <begin position="109"/>
        <end position="127"/>
    </location>
</feature>
<dbReference type="PRINTS" id="PR01036">
    <property type="entry name" value="TCRTETB"/>
</dbReference>
<evidence type="ECO:0000313" key="12">
    <source>
        <dbReference type="Proteomes" id="UP000051139"/>
    </source>
</evidence>
<feature type="transmembrane region" description="Helical" evidence="8">
    <location>
        <begin position="83"/>
        <end position="103"/>
    </location>
</feature>
<evidence type="ECO:0000256" key="2">
    <source>
        <dbReference type="ARBA" id="ARBA00008537"/>
    </source>
</evidence>
<feature type="domain" description="Major facilitator superfamily (MFS) profile" evidence="9">
    <location>
        <begin position="14"/>
        <end position="463"/>
    </location>
</feature>
<keyword evidence="3" id="KW-0813">Transport</keyword>